<organism evidence="2 3">
    <name type="scientific">Candidatus Anoxymicrobium japonicum</name>
    <dbReference type="NCBI Taxonomy" id="2013648"/>
    <lineage>
        <taxon>Bacteria</taxon>
        <taxon>Bacillati</taxon>
        <taxon>Actinomycetota</taxon>
        <taxon>Candidatus Geothermincolia</taxon>
        <taxon>Candidatus Geothermincolales</taxon>
        <taxon>Candidatus Anoxymicrobiaceae</taxon>
        <taxon>Candidatus Anoxymicrobium</taxon>
    </lineage>
</organism>
<gene>
    <name evidence="2" type="ORF">CVT63_03350</name>
</gene>
<evidence type="ECO:0000259" key="1">
    <source>
        <dbReference type="Pfam" id="PF14104"/>
    </source>
</evidence>
<reference evidence="2 3" key="1">
    <citation type="journal article" date="2017" name="ISME J.">
        <title>Potential for microbial H2 and metal transformations associated with novel bacteria and archaea in deep terrestrial subsurface sediments.</title>
        <authorList>
            <person name="Hernsdorf A.W."/>
            <person name="Amano Y."/>
            <person name="Miyakawa K."/>
            <person name="Ise K."/>
            <person name="Suzuki Y."/>
            <person name="Anantharaman K."/>
            <person name="Probst A."/>
            <person name="Burstein D."/>
            <person name="Thomas B.C."/>
            <person name="Banfield J.F."/>
        </authorList>
    </citation>
    <scope>NUCLEOTIDE SEQUENCE [LARGE SCALE GENOMIC DNA]</scope>
    <source>
        <strain evidence="2">HGW-Actinobacteria-3</strain>
    </source>
</reference>
<feature type="domain" description="DUF4277" evidence="1">
    <location>
        <begin position="26"/>
        <end position="127"/>
    </location>
</feature>
<dbReference type="EMBL" id="PHEX01000021">
    <property type="protein sequence ID" value="PKQ28319.1"/>
    <property type="molecule type" value="Genomic_DNA"/>
</dbReference>
<dbReference type="InterPro" id="IPR025457">
    <property type="entry name" value="DUF4277"/>
</dbReference>
<comment type="caution">
    <text evidence="2">The sequence shown here is derived from an EMBL/GenBank/DDBJ whole genome shotgun (WGS) entry which is preliminary data.</text>
</comment>
<proteinExistence type="predicted"/>
<evidence type="ECO:0000313" key="3">
    <source>
        <dbReference type="Proteomes" id="UP000233654"/>
    </source>
</evidence>
<dbReference type="Proteomes" id="UP000233654">
    <property type="component" value="Unassembled WGS sequence"/>
</dbReference>
<dbReference type="AlphaFoldDB" id="A0A2N3G6G8"/>
<accession>A0A2N3G6G8</accession>
<protein>
    <recommendedName>
        <fullName evidence="1">DUF4277 domain-containing protein</fullName>
    </recommendedName>
</protein>
<dbReference type="Pfam" id="PF14104">
    <property type="entry name" value="DUF4277"/>
    <property type="match status" value="1"/>
</dbReference>
<name>A0A2N3G6G8_9ACTN</name>
<evidence type="ECO:0000313" key="2">
    <source>
        <dbReference type="EMBL" id="PKQ28319.1"/>
    </source>
</evidence>
<sequence length="203" mass="22600">MYTSQGPISSRCSTGSGPAMIQTHFLGPHPLIRHYLARLNVEGILRSHLPQGRTGALNHGQAICVLVHNILASPGPLYRLENWVAPIEPGALGLTTGQKGAINDDRVGRALDALGSPRAREVWFHLALRTIKQWRLSTERVHFDTTSVTFFGEYTSSVDEPRMDTFFTPGYALIFTRGIGIQLLFFRVLFVFEATNPLRVFLL</sequence>